<evidence type="ECO:0000256" key="4">
    <source>
        <dbReference type="ARBA" id="ARBA00022825"/>
    </source>
</evidence>
<dbReference type="InterPro" id="IPR001314">
    <property type="entry name" value="Peptidase_S1A"/>
</dbReference>
<evidence type="ECO:0000256" key="5">
    <source>
        <dbReference type="ARBA" id="ARBA00023157"/>
    </source>
</evidence>
<name>A4F5H5_MANSE</name>
<feature type="chain" id="PRO_5002668543" evidence="7">
    <location>
        <begin position="19"/>
        <end position="281"/>
    </location>
</feature>
<evidence type="ECO:0000256" key="2">
    <source>
        <dbReference type="ARBA" id="ARBA00022670"/>
    </source>
</evidence>
<evidence type="ECO:0000256" key="1">
    <source>
        <dbReference type="ARBA" id="ARBA00007664"/>
    </source>
</evidence>
<dbReference type="EC" id="3.4.21.1" evidence="9"/>
<evidence type="ECO:0000313" key="9">
    <source>
        <dbReference type="EMBL" id="CAL92020.1"/>
    </source>
</evidence>
<accession>A4F5H5</accession>
<dbReference type="InterPro" id="IPR043504">
    <property type="entry name" value="Peptidase_S1_PA_chymotrypsin"/>
</dbReference>
<dbReference type="InterPro" id="IPR001254">
    <property type="entry name" value="Trypsin_dom"/>
</dbReference>
<feature type="signal peptide" evidence="7">
    <location>
        <begin position="1"/>
        <end position="18"/>
    </location>
</feature>
<evidence type="ECO:0000256" key="6">
    <source>
        <dbReference type="RuleBase" id="RU363034"/>
    </source>
</evidence>
<dbReference type="InterPro" id="IPR033116">
    <property type="entry name" value="TRYPSIN_SER"/>
</dbReference>
<organism evidence="9">
    <name type="scientific">Manduca sexta</name>
    <name type="common">Tobacco hawkmoth</name>
    <name type="synonym">Tobacco hornworm</name>
    <dbReference type="NCBI Taxonomy" id="7130"/>
    <lineage>
        <taxon>Eukaryota</taxon>
        <taxon>Metazoa</taxon>
        <taxon>Ecdysozoa</taxon>
        <taxon>Arthropoda</taxon>
        <taxon>Hexapoda</taxon>
        <taxon>Insecta</taxon>
        <taxon>Pterygota</taxon>
        <taxon>Neoptera</taxon>
        <taxon>Endopterygota</taxon>
        <taxon>Lepidoptera</taxon>
        <taxon>Glossata</taxon>
        <taxon>Ditrysia</taxon>
        <taxon>Bombycoidea</taxon>
        <taxon>Sphingidae</taxon>
        <taxon>Sphinginae</taxon>
        <taxon>Sphingini</taxon>
        <taxon>Manduca</taxon>
    </lineage>
</organism>
<dbReference type="EMBL" id="AM419170">
    <property type="protein sequence ID" value="CAL92020.1"/>
    <property type="molecule type" value="mRNA"/>
</dbReference>
<keyword evidence="5" id="KW-1015">Disulfide bond</keyword>
<dbReference type="PANTHER" id="PTHR24276:SF91">
    <property type="entry name" value="AT26814P-RELATED"/>
    <property type="match status" value="1"/>
</dbReference>
<dbReference type="GO" id="GO:0006508">
    <property type="term" value="P:proteolysis"/>
    <property type="evidence" value="ECO:0007669"/>
    <property type="project" value="UniProtKB-KW"/>
</dbReference>
<evidence type="ECO:0000256" key="3">
    <source>
        <dbReference type="ARBA" id="ARBA00022801"/>
    </source>
</evidence>
<dbReference type="Pfam" id="PF00089">
    <property type="entry name" value="Trypsin"/>
    <property type="match status" value="1"/>
</dbReference>
<keyword evidence="2 6" id="KW-0645">Protease</keyword>
<sequence>MYVKVALLLVALIAGSWAFPKLEDEQDMSIFFTQLDSSARIVGGTQAPSGSHPHMVAMTTGTFIRSFSCGGSVVGRRSVLTAAHCIAAVFSFGSLASTLRLTVGTNFWNQGGTMYTVARNITHPHYVSATIKNDIGLFITHNNIIDTTVVRSIPLNFDYVPGGVLTRVAGWGRIRTGGAISPSLLEIIVPTISGSACVASAIQAGIDLNMRPPPVEPHIELCTFHGPNVGTCNGDSGSALARLDNGQQIGVVSWGFPCARGGPDMFVRVSAYQSWLQQSIV</sequence>
<evidence type="ECO:0000259" key="8">
    <source>
        <dbReference type="PROSITE" id="PS50240"/>
    </source>
</evidence>
<dbReference type="InterPro" id="IPR050430">
    <property type="entry name" value="Peptidase_S1"/>
</dbReference>
<dbReference type="InterPro" id="IPR018114">
    <property type="entry name" value="TRYPSIN_HIS"/>
</dbReference>
<dbReference type="PANTHER" id="PTHR24276">
    <property type="entry name" value="POLYSERASE-RELATED"/>
    <property type="match status" value="1"/>
</dbReference>
<dbReference type="SUPFAM" id="SSF50494">
    <property type="entry name" value="Trypsin-like serine proteases"/>
    <property type="match status" value="1"/>
</dbReference>
<keyword evidence="3 6" id="KW-0378">Hydrolase</keyword>
<gene>
    <name evidence="9" type="primary">ctlp1</name>
</gene>
<proteinExistence type="evidence at transcript level"/>
<dbReference type="MEROPS" id="S01.484"/>
<reference evidence="9" key="1">
    <citation type="journal article" date="2007" name="J. Exp. Biol.">
        <title>A chymotrypsin-like serine protease interacts with the chitin synthase from the midgut of the tobacco hornworm.</title>
        <authorList>
            <person name="Broehan G."/>
            <person name="Zimoch L."/>
            <person name="Wessels A."/>
            <person name="Ertas B."/>
            <person name="Merzendorfer H."/>
        </authorList>
    </citation>
    <scope>NUCLEOTIDE SEQUENCE</scope>
</reference>
<keyword evidence="4 6" id="KW-0720">Serine protease</keyword>
<dbReference type="Gene3D" id="2.40.10.10">
    <property type="entry name" value="Trypsin-like serine proteases"/>
    <property type="match status" value="2"/>
</dbReference>
<dbReference type="InterPro" id="IPR009003">
    <property type="entry name" value="Peptidase_S1_PA"/>
</dbReference>
<dbReference type="GO" id="GO:0004252">
    <property type="term" value="F:serine-type endopeptidase activity"/>
    <property type="evidence" value="ECO:0007669"/>
    <property type="project" value="UniProtKB-EC"/>
</dbReference>
<dbReference type="PROSITE" id="PS50240">
    <property type="entry name" value="TRYPSIN_DOM"/>
    <property type="match status" value="1"/>
</dbReference>
<feature type="domain" description="Peptidase S1" evidence="8">
    <location>
        <begin position="41"/>
        <end position="281"/>
    </location>
</feature>
<dbReference type="AlphaFoldDB" id="A4F5H5"/>
<keyword evidence="7" id="KW-0732">Signal</keyword>
<dbReference type="OrthoDB" id="5565075at2759"/>
<dbReference type="SMART" id="SM00020">
    <property type="entry name" value="Tryp_SPc"/>
    <property type="match status" value="1"/>
</dbReference>
<evidence type="ECO:0000256" key="7">
    <source>
        <dbReference type="SAM" id="SignalP"/>
    </source>
</evidence>
<dbReference type="PROSITE" id="PS00134">
    <property type="entry name" value="TRYPSIN_HIS"/>
    <property type="match status" value="1"/>
</dbReference>
<dbReference type="PRINTS" id="PR00722">
    <property type="entry name" value="CHYMOTRYPSIN"/>
</dbReference>
<dbReference type="CDD" id="cd00190">
    <property type="entry name" value="Tryp_SPc"/>
    <property type="match status" value="1"/>
</dbReference>
<protein>
    <submittedName>
        <fullName evidence="9">Chymotrypsinogen-like protein 1</fullName>
        <ecNumber evidence="9">3.4.21.1</ecNumber>
    </submittedName>
</protein>
<comment type="similarity">
    <text evidence="1">Belongs to the peptidase S1 family.</text>
</comment>
<dbReference type="PROSITE" id="PS00135">
    <property type="entry name" value="TRYPSIN_SER"/>
    <property type="match status" value="1"/>
</dbReference>